<evidence type="ECO:0000256" key="2">
    <source>
        <dbReference type="ARBA" id="ARBA00023015"/>
    </source>
</evidence>
<dbReference type="Proteomes" id="UP000070529">
    <property type="component" value="Unassembled WGS sequence"/>
</dbReference>
<evidence type="ECO:0000256" key="1">
    <source>
        <dbReference type="ARBA" id="ARBA00009437"/>
    </source>
</evidence>
<dbReference type="SUPFAM" id="SSF53850">
    <property type="entry name" value="Periplasmic binding protein-like II"/>
    <property type="match status" value="1"/>
</dbReference>
<dbReference type="PROSITE" id="PS50931">
    <property type="entry name" value="HTH_LYSR"/>
    <property type="match status" value="1"/>
</dbReference>
<feature type="domain" description="HTH lysR-type" evidence="5">
    <location>
        <begin position="1"/>
        <end position="51"/>
    </location>
</feature>
<evidence type="ECO:0000256" key="3">
    <source>
        <dbReference type="ARBA" id="ARBA00023125"/>
    </source>
</evidence>
<evidence type="ECO:0000259" key="5">
    <source>
        <dbReference type="PROSITE" id="PS50931"/>
    </source>
</evidence>
<comment type="caution">
    <text evidence="6">The sequence shown here is derived from an EMBL/GenBank/DDBJ whole genome shotgun (WGS) entry which is preliminary data.</text>
</comment>
<evidence type="ECO:0000313" key="7">
    <source>
        <dbReference type="Proteomes" id="UP000070529"/>
    </source>
</evidence>
<proteinExistence type="inferred from homology"/>
<keyword evidence="2" id="KW-0805">Transcription regulation</keyword>
<dbReference type="Pfam" id="PF03466">
    <property type="entry name" value="LysR_substrate"/>
    <property type="match status" value="1"/>
</dbReference>
<dbReference type="PRINTS" id="PR00039">
    <property type="entry name" value="HTHLYSR"/>
</dbReference>
<dbReference type="Gene3D" id="3.40.190.290">
    <property type="match status" value="1"/>
</dbReference>
<dbReference type="GO" id="GO:0003700">
    <property type="term" value="F:DNA-binding transcription factor activity"/>
    <property type="evidence" value="ECO:0007669"/>
    <property type="project" value="InterPro"/>
</dbReference>
<keyword evidence="7" id="KW-1185">Reference proteome</keyword>
<dbReference type="GO" id="GO:0043565">
    <property type="term" value="F:sequence-specific DNA binding"/>
    <property type="evidence" value="ECO:0007669"/>
    <property type="project" value="TreeGrafter"/>
</dbReference>
<sequence>MFITVAEKGSFVSAARQLGVTQPTLSRKIKLLEEQLNLKLLHRGNRELSLTPQGKKIFKTSLAVTQAWDRGLESLGNNEQDVKGKLRLGLLHPMARWLSESFITDFLKRYPNIQLDLVTLTPKQLLSMPDCDLMISPIMPEDQSLVAIKIFECNFCCYASPDYLNTFGIPQTPTQLSNHLCIANINCPNAEKNWPYIDIDGTEKSVDISGRVTSDSMDIARLLAANGLGIALLPELQVTELVNEHKLVQVLSEYRFKRVDMNIIVRSRDHMTQRVKAFIDAYKAFLTEHRGVQYL</sequence>
<evidence type="ECO:0000313" key="6">
    <source>
        <dbReference type="EMBL" id="KXF82039.1"/>
    </source>
</evidence>
<dbReference type="Pfam" id="PF00126">
    <property type="entry name" value="HTH_1"/>
    <property type="match status" value="1"/>
</dbReference>
<dbReference type="InterPro" id="IPR005119">
    <property type="entry name" value="LysR_subst-bd"/>
</dbReference>
<keyword evidence="4" id="KW-0804">Transcription</keyword>
<dbReference type="InterPro" id="IPR036390">
    <property type="entry name" value="WH_DNA-bd_sf"/>
</dbReference>
<dbReference type="FunFam" id="1.10.10.10:FF:000001">
    <property type="entry name" value="LysR family transcriptional regulator"/>
    <property type="match status" value="1"/>
</dbReference>
<dbReference type="InterPro" id="IPR058163">
    <property type="entry name" value="LysR-type_TF_proteobact-type"/>
</dbReference>
<dbReference type="CDD" id="cd08422">
    <property type="entry name" value="PBP2_CrgA_like"/>
    <property type="match status" value="1"/>
</dbReference>
<accession>A0A135I9B1</accession>
<dbReference type="AlphaFoldDB" id="A0A135I9B1"/>
<protein>
    <recommendedName>
        <fullName evidence="5">HTH lysR-type domain-containing protein</fullName>
    </recommendedName>
</protein>
<dbReference type="PANTHER" id="PTHR30537">
    <property type="entry name" value="HTH-TYPE TRANSCRIPTIONAL REGULATOR"/>
    <property type="match status" value="1"/>
</dbReference>
<evidence type="ECO:0000256" key="4">
    <source>
        <dbReference type="ARBA" id="ARBA00023163"/>
    </source>
</evidence>
<dbReference type="STRING" id="294935.ATN88_19685"/>
<keyword evidence="3" id="KW-0238">DNA-binding</keyword>
<dbReference type="InterPro" id="IPR036388">
    <property type="entry name" value="WH-like_DNA-bd_sf"/>
</dbReference>
<comment type="similarity">
    <text evidence="1">Belongs to the LysR transcriptional regulatory family.</text>
</comment>
<organism evidence="6 7">
    <name type="scientific">Enterovibrio coralii</name>
    <dbReference type="NCBI Taxonomy" id="294935"/>
    <lineage>
        <taxon>Bacteria</taxon>
        <taxon>Pseudomonadati</taxon>
        <taxon>Pseudomonadota</taxon>
        <taxon>Gammaproteobacteria</taxon>
        <taxon>Vibrionales</taxon>
        <taxon>Vibrionaceae</taxon>
        <taxon>Enterovibrio</taxon>
    </lineage>
</organism>
<gene>
    <name evidence="6" type="ORF">ATN88_19685</name>
</gene>
<dbReference type="InterPro" id="IPR000847">
    <property type="entry name" value="LysR_HTH_N"/>
</dbReference>
<dbReference type="GO" id="GO:0006351">
    <property type="term" value="P:DNA-templated transcription"/>
    <property type="evidence" value="ECO:0007669"/>
    <property type="project" value="TreeGrafter"/>
</dbReference>
<reference evidence="6 7" key="1">
    <citation type="submission" date="2015-11" db="EMBL/GenBank/DDBJ databases">
        <title>Genomic Taxonomy of the Vibrionaceae.</title>
        <authorList>
            <person name="Gomez-Gil B."/>
            <person name="Enciso-Ibarra J."/>
        </authorList>
    </citation>
    <scope>NUCLEOTIDE SEQUENCE [LARGE SCALE GENOMIC DNA]</scope>
    <source>
        <strain evidence="6 7">CAIM 912</strain>
    </source>
</reference>
<dbReference type="SUPFAM" id="SSF46785">
    <property type="entry name" value="Winged helix' DNA-binding domain"/>
    <property type="match status" value="1"/>
</dbReference>
<dbReference type="PANTHER" id="PTHR30537:SF5">
    <property type="entry name" value="HTH-TYPE TRANSCRIPTIONAL ACTIVATOR TTDR-RELATED"/>
    <property type="match status" value="1"/>
</dbReference>
<dbReference type="EMBL" id="LNTY01000030">
    <property type="protein sequence ID" value="KXF82039.1"/>
    <property type="molecule type" value="Genomic_DNA"/>
</dbReference>
<name>A0A135I9B1_9GAMM</name>
<dbReference type="Gene3D" id="1.10.10.10">
    <property type="entry name" value="Winged helix-like DNA-binding domain superfamily/Winged helix DNA-binding domain"/>
    <property type="match status" value="1"/>
</dbReference>